<protein>
    <submittedName>
        <fullName evidence="4">Beta-1,4-glucuronyltransferase 1</fullName>
    </submittedName>
</protein>
<dbReference type="OrthoDB" id="9974378at2759"/>
<evidence type="ECO:0000313" key="2">
    <source>
        <dbReference type="Proteomes" id="UP000038040"/>
    </source>
</evidence>
<dbReference type="STRING" id="318479.A0A0N4ULQ5"/>
<organism evidence="2 4">
    <name type="scientific">Dracunculus medinensis</name>
    <name type="common">Guinea worm</name>
    <dbReference type="NCBI Taxonomy" id="318479"/>
    <lineage>
        <taxon>Eukaryota</taxon>
        <taxon>Metazoa</taxon>
        <taxon>Ecdysozoa</taxon>
        <taxon>Nematoda</taxon>
        <taxon>Chromadorea</taxon>
        <taxon>Rhabditida</taxon>
        <taxon>Spirurina</taxon>
        <taxon>Dracunculoidea</taxon>
        <taxon>Dracunculidae</taxon>
        <taxon>Dracunculus</taxon>
    </lineage>
</organism>
<gene>
    <name evidence="1" type="ORF">DME_LOCUS2631</name>
</gene>
<accession>A0A0N4ULQ5</accession>
<keyword evidence="3" id="KW-1185">Reference proteome</keyword>
<dbReference type="Proteomes" id="UP000038040">
    <property type="component" value="Unplaced"/>
</dbReference>
<name>A0A0N4ULQ5_DRAME</name>
<dbReference type="PANTHER" id="PTHR47411">
    <property type="entry name" value="B3GNT1, BETA-1,3-N-ACETYLGUCOSAMINYLTRANSFERASE 1, HOMOLOG"/>
    <property type="match status" value="1"/>
</dbReference>
<dbReference type="Proteomes" id="UP000274756">
    <property type="component" value="Unassembled WGS sequence"/>
</dbReference>
<evidence type="ECO:0000313" key="3">
    <source>
        <dbReference type="Proteomes" id="UP000274756"/>
    </source>
</evidence>
<evidence type="ECO:0000313" key="4">
    <source>
        <dbReference type="WBParaSite" id="DME_0000874001-mRNA-1"/>
    </source>
</evidence>
<dbReference type="AlphaFoldDB" id="A0A0N4ULQ5"/>
<sequence length="347" mass="41055">MFLIYFSFRFLKYKNYCVLPYVKRSSMENSLEILDRITLIIHISENYLDHRLIEQVEAWDGPVTLAIIIPSFNIFDKIRNVQIKLLHLPVNVLEKLSAHIIFESNISCTTNSVKSLNDFTTISKYPINIARNIARMFIPSKYVIIGDYEFIFSQNFEQKMRPLAKQEFTKNPKSVLVFRTFEINESVVRLPRDKSELKKLYSQGLAVQFHAKFNQGGHAIPDLPKWFNYPENNHTIIIDKILKFDRHGWEPQFISLNTIPFHDENFPYSIRDNTVLRWEMCRQNYTFMLLNNVFMMHKGIKTVDDIPKVKEMQSKVKSQFITALALFNKRMDDEYPETKRNCPTFRA</sequence>
<dbReference type="PANTHER" id="PTHR47411:SF3">
    <property type="entry name" value="I-BETA-1,3-N-ACETYLGLUCOSAMINYLTRANSFERASE"/>
    <property type="match status" value="1"/>
</dbReference>
<dbReference type="WBParaSite" id="DME_0000874001-mRNA-1">
    <property type="protein sequence ID" value="DME_0000874001-mRNA-1"/>
    <property type="gene ID" value="DME_0000874001"/>
</dbReference>
<proteinExistence type="predicted"/>
<reference evidence="1 3" key="2">
    <citation type="submission" date="2018-11" db="EMBL/GenBank/DDBJ databases">
        <authorList>
            <consortium name="Pathogen Informatics"/>
        </authorList>
    </citation>
    <scope>NUCLEOTIDE SEQUENCE [LARGE SCALE GENOMIC DNA]</scope>
</reference>
<evidence type="ECO:0000313" key="1">
    <source>
        <dbReference type="EMBL" id="VDN52658.1"/>
    </source>
</evidence>
<dbReference type="EMBL" id="UYYG01000071">
    <property type="protein sequence ID" value="VDN52658.1"/>
    <property type="molecule type" value="Genomic_DNA"/>
</dbReference>
<reference evidence="4" key="1">
    <citation type="submission" date="2016-04" db="UniProtKB">
        <authorList>
            <consortium name="WormBaseParasite"/>
        </authorList>
    </citation>
    <scope>IDENTIFICATION</scope>
</reference>
<dbReference type="Pfam" id="PF13896">
    <property type="entry name" value="Glyco_transf_49"/>
    <property type="match status" value="1"/>
</dbReference>